<evidence type="ECO:0000313" key="4">
    <source>
        <dbReference type="Proteomes" id="UP000596739"/>
    </source>
</evidence>
<dbReference type="InterPro" id="IPR012867">
    <property type="entry name" value="DUF1648"/>
</dbReference>
<feature type="domain" description="DUF1648" evidence="2">
    <location>
        <begin position="34"/>
        <end position="78"/>
    </location>
</feature>
<dbReference type="PANTHER" id="PTHR37810">
    <property type="entry name" value="IMMUNITY PROTEIN SDPI"/>
    <property type="match status" value="1"/>
</dbReference>
<organism evidence="3 4">
    <name type="scientific">Clostridium yunnanense</name>
    <dbReference type="NCBI Taxonomy" id="2800325"/>
    <lineage>
        <taxon>Bacteria</taxon>
        <taxon>Bacillati</taxon>
        <taxon>Bacillota</taxon>
        <taxon>Clostridia</taxon>
        <taxon>Eubacteriales</taxon>
        <taxon>Clostridiaceae</taxon>
        <taxon>Clostridium</taxon>
    </lineage>
</organism>
<dbReference type="EMBL" id="JAENHN010000028">
    <property type="protein sequence ID" value="MBK1810969.1"/>
    <property type="molecule type" value="Genomic_DNA"/>
</dbReference>
<evidence type="ECO:0000256" key="1">
    <source>
        <dbReference type="SAM" id="Phobius"/>
    </source>
</evidence>
<gene>
    <name evidence="3" type="ORF">JHL18_10055</name>
</gene>
<feature type="transmembrane region" description="Helical" evidence="1">
    <location>
        <begin position="25"/>
        <end position="45"/>
    </location>
</feature>
<keyword evidence="1" id="KW-1133">Transmembrane helix</keyword>
<feature type="transmembrane region" description="Helical" evidence="1">
    <location>
        <begin position="65"/>
        <end position="85"/>
    </location>
</feature>
<dbReference type="Proteomes" id="UP000596739">
    <property type="component" value="Unassembled WGS sequence"/>
</dbReference>
<evidence type="ECO:0000313" key="3">
    <source>
        <dbReference type="EMBL" id="MBK1810969.1"/>
    </source>
</evidence>
<name>A0ABS1ENL7_9CLOT</name>
<feature type="transmembrane region" description="Helical" evidence="1">
    <location>
        <begin position="148"/>
        <end position="166"/>
    </location>
</feature>
<comment type="caution">
    <text evidence="3">The sequence shown here is derived from an EMBL/GenBank/DDBJ whole genome shotgun (WGS) entry which is preliminary data.</text>
</comment>
<reference evidence="4" key="1">
    <citation type="submission" date="2021-01" db="EMBL/GenBank/DDBJ databases">
        <title>Genome public.</title>
        <authorList>
            <person name="Liu C."/>
            <person name="Sun Q."/>
        </authorList>
    </citation>
    <scope>NUCLEOTIDE SEQUENCE [LARGE SCALE GENOMIC DNA]</scope>
    <source>
        <strain evidence="4">YIM B02505</strain>
    </source>
</reference>
<accession>A0ABS1ENL7</accession>
<dbReference type="PANTHER" id="PTHR37810:SF5">
    <property type="entry name" value="IMMUNITY PROTEIN SDPI"/>
    <property type="match status" value="1"/>
</dbReference>
<evidence type="ECO:0000259" key="2">
    <source>
        <dbReference type="Pfam" id="PF07853"/>
    </source>
</evidence>
<proteinExistence type="predicted"/>
<protein>
    <submittedName>
        <fullName evidence="3">DUF1648 domain-containing protein</fullName>
    </submittedName>
</protein>
<feature type="transmembrane region" description="Helical" evidence="1">
    <location>
        <begin position="124"/>
        <end position="142"/>
    </location>
</feature>
<sequence length="173" mass="19902">MTESFGNGSNKRPILKIPYSSLERILEIVSIAAIIVVIGLLTAYWDDVPQRIATHFDIRGNPDDWGSKNTLLIIPIMSVFFYVLLTTVSKFPHIFNYVVDISELNARFQYSNARRLMIFIKTEMLVYFSIMEYNLLIVGLGYKTSLAIAMLPLFLIIVFGTVIYFIRKSLKYK</sequence>
<dbReference type="RefSeq" id="WP_200268714.1">
    <property type="nucleotide sequence ID" value="NZ_JAENHN010000028.1"/>
</dbReference>
<keyword evidence="1" id="KW-0472">Membrane</keyword>
<dbReference type="Pfam" id="PF07853">
    <property type="entry name" value="DUF1648"/>
    <property type="match status" value="1"/>
</dbReference>
<keyword evidence="1" id="KW-0812">Transmembrane</keyword>
<keyword evidence="4" id="KW-1185">Reference proteome</keyword>